<dbReference type="Gene3D" id="3.40.50.720">
    <property type="entry name" value="NAD(P)-binding Rossmann-like Domain"/>
    <property type="match status" value="1"/>
</dbReference>
<dbReference type="PANTHER" id="PTHR43313">
    <property type="entry name" value="SHORT-CHAIN DEHYDROGENASE/REDUCTASE FAMILY 9C"/>
    <property type="match status" value="1"/>
</dbReference>
<dbReference type="PANTHER" id="PTHR43313:SF50">
    <property type="entry name" value="GH26015P"/>
    <property type="match status" value="1"/>
</dbReference>
<name>A0A0N4V564_ENTVE</name>
<reference evidence="1 2" key="2">
    <citation type="submission" date="2018-10" db="EMBL/GenBank/DDBJ databases">
        <authorList>
            <consortium name="Pathogen Informatics"/>
        </authorList>
    </citation>
    <scope>NUCLEOTIDE SEQUENCE [LARGE SCALE GENOMIC DNA]</scope>
</reference>
<protein>
    <submittedName>
        <fullName evidence="1 3">Uncharacterized protein</fullName>
    </submittedName>
</protein>
<gene>
    <name evidence="1" type="ORF">EVEC_LOCUS4977</name>
</gene>
<evidence type="ECO:0000313" key="2">
    <source>
        <dbReference type="Proteomes" id="UP000274131"/>
    </source>
</evidence>
<keyword evidence="2" id="KW-1185">Reference proteome</keyword>
<dbReference type="STRING" id="51028.A0A0N4V564"/>
<accession>A0A0N4V564</accession>
<dbReference type="AlphaFoldDB" id="A0A0N4V564"/>
<dbReference type="OrthoDB" id="294295at2759"/>
<reference evidence="3" key="1">
    <citation type="submission" date="2017-02" db="UniProtKB">
        <authorList>
            <consortium name="WormBaseParasite"/>
        </authorList>
    </citation>
    <scope>IDENTIFICATION</scope>
</reference>
<dbReference type="GO" id="GO:0008202">
    <property type="term" value="P:steroid metabolic process"/>
    <property type="evidence" value="ECO:0007669"/>
    <property type="project" value="TreeGrafter"/>
</dbReference>
<proteinExistence type="predicted"/>
<dbReference type="WBParaSite" id="EVEC_0000534601-mRNA-1">
    <property type="protein sequence ID" value="EVEC_0000534601-mRNA-1"/>
    <property type="gene ID" value="EVEC_0000534601"/>
</dbReference>
<sequence length="106" mass="12097">MHDFGVRVITIEPGIFVTEINGTPKLLKSMNNLWEKAPDDLRKEYGEKWFAKDQLSRSVVVVRDVLVQITEFGALNLAEVTDAYFHAVTAKYPYLNYTVGVDARYV</sequence>
<dbReference type="Proteomes" id="UP000274131">
    <property type="component" value="Unassembled WGS sequence"/>
</dbReference>
<organism evidence="3">
    <name type="scientific">Enterobius vermicularis</name>
    <name type="common">Human pinworm</name>
    <dbReference type="NCBI Taxonomy" id="51028"/>
    <lineage>
        <taxon>Eukaryota</taxon>
        <taxon>Metazoa</taxon>
        <taxon>Ecdysozoa</taxon>
        <taxon>Nematoda</taxon>
        <taxon>Chromadorea</taxon>
        <taxon>Rhabditida</taxon>
        <taxon>Spirurina</taxon>
        <taxon>Oxyuridomorpha</taxon>
        <taxon>Oxyuroidea</taxon>
        <taxon>Oxyuridae</taxon>
        <taxon>Enterobius</taxon>
    </lineage>
</organism>
<evidence type="ECO:0000313" key="1">
    <source>
        <dbReference type="EMBL" id="VDD90226.1"/>
    </source>
</evidence>
<evidence type="ECO:0000313" key="3">
    <source>
        <dbReference type="WBParaSite" id="EVEC_0000534601-mRNA-1"/>
    </source>
</evidence>
<dbReference type="EMBL" id="UXUI01008016">
    <property type="protein sequence ID" value="VDD90226.1"/>
    <property type="molecule type" value="Genomic_DNA"/>
</dbReference>
<dbReference type="GO" id="GO:0016491">
    <property type="term" value="F:oxidoreductase activity"/>
    <property type="evidence" value="ECO:0007669"/>
    <property type="project" value="TreeGrafter"/>
</dbReference>